<dbReference type="AlphaFoldDB" id="A0A1L5NW32"/>
<keyword evidence="1" id="KW-0614">Plasmid</keyword>
<organism evidence="1 2">
    <name type="scientific">Rhizobium gallicum</name>
    <dbReference type="NCBI Taxonomy" id="56730"/>
    <lineage>
        <taxon>Bacteria</taxon>
        <taxon>Pseudomonadati</taxon>
        <taxon>Pseudomonadota</taxon>
        <taxon>Alphaproteobacteria</taxon>
        <taxon>Hyphomicrobiales</taxon>
        <taxon>Rhizobiaceae</taxon>
        <taxon>Rhizobium/Agrobacterium group</taxon>
        <taxon>Rhizobium</taxon>
    </lineage>
</organism>
<name>A0A1L5NW32_9HYPH</name>
<reference evidence="1 2" key="1">
    <citation type="submission" date="2016-09" db="EMBL/GenBank/DDBJ databases">
        <title>The complete genome sequences of Rhizobium gallicum, symbiovars gallicum and phaseoli, symbionts associated to common bean (Phaseolus vulgaris).</title>
        <authorList>
            <person name="Bustos P."/>
            <person name="Santamaria R.I."/>
            <person name="Perez-Carrascal O.M."/>
            <person name="Juarez S."/>
            <person name="Lozano L."/>
            <person name="Martinez-Flores I."/>
            <person name="Martinez-Romero E."/>
            <person name="Cevallos M."/>
            <person name="Romero D."/>
            <person name="Davila G."/>
            <person name="Gonzalez V."/>
        </authorList>
    </citation>
    <scope>NUCLEOTIDE SEQUENCE [LARGE SCALE GENOMIC DNA]</scope>
    <source>
        <strain evidence="1 2">IE4872</strain>
        <plasmid evidence="2">prgalie4872d</plasmid>
    </source>
</reference>
<gene>
    <name evidence="1" type="ORF">IE4872_PD01573</name>
</gene>
<dbReference type="EMBL" id="CP017105">
    <property type="protein sequence ID" value="APO72094.1"/>
    <property type="molecule type" value="Genomic_DNA"/>
</dbReference>
<proteinExistence type="predicted"/>
<dbReference type="Proteomes" id="UP000184749">
    <property type="component" value="Plasmid pRgalIE4872d"/>
</dbReference>
<evidence type="ECO:0000313" key="2">
    <source>
        <dbReference type="Proteomes" id="UP000184749"/>
    </source>
</evidence>
<accession>A0A1L5NW32</accession>
<protein>
    <submittedName>
        <fullName evidence="1">Uncharacterized protein</fullName>
    </submittedName>
</protein>
<sequence length="88" mass="9302">MKPATNSPASISVASPDPYRPEAVHALCVGQGYEFNVDFPFQTTGAVFLMPRLPSGLRVRSFMDSIAVGEGGFPPAIATCQTLVSLSK</sequence>
<evidence type="ECO:0000313" key="1">
    <source>
        <dbReference type="EMBL" id="APO72094.1"/>
    </source>
</evidence>
<geneLocation type="plasmid" evidence="2">
    <name>prgalie4872d</name>
</geneLocation>